<evidence type="ECO:0000256" key="2">
    <source>
        <dbReference type="SAM" id="SignalP"/>
    </source>
</evidence>
<accession>A0A5N6KTK1</accession>
<feature type="compositionally biased region" description="Low complexity" evidence="1">
    <location>
        <begin position="765"/>
        <end position="796"/>
    </location>
</feature>
<evidence type="ECO:0000256" key="1">
    <source>
        <dbReference type="SAM" id="MobiDB-lite"/>
    </source>
</evidence>
<comment type="caution">
    <text evidence="3">The sequence shown here is derived from an EMBL/GenBank/DDBJ whole genome shotgun (WGS) entry which is preliminary data.</text>
</comment>
<dbReference type="Proteomes" id="UP000327013">
    <property type="component" value="Unassembled WGS sequence"/>
</dbReference>
<protein>
    <submittedName>
        <fullName evidence="3">Uncharacterized protein</fullName>
    </submittedName>
</protein>
<sequence>MRSLWKITSAVIQLSLLWPASSSMPPRRYVKSGGFMHMGGTLEISPPKNEGIEILTGKWNADDTDVATYVDQQRVVCQQSRMDGLAHQRAKGKGLLLDAAHLGTSACGELDQAPWHRAGRWQMLLWFGQRSTKQSFHGPWLQLPLEILETLAHSNYLSPRPRLTEPAVLYDLLKIRRLVDEASNLAVRAQNGIASSAMRDNDNGMLGGGALGLGARHGGNAKLSAERKYRMRELATQKLSQAYRLDEIAASVATMQSASALDNVASLVLQRQPSGSDATYVHFFHEKIPSRMMADYTPLDCLNHVISCEPAHAAPYRTRALTRIFKDDHVGAARDLTEALNLARLEASKHTAGKDQLVTMQAAQEDAERRKVWTKDWMQENRVADDDQPKSIESQIYFQRGSQYLALACQCVQSALESFRRAQELEGLSRRAAQQSSEQRPRPVNDDARQEAYRRGLEARDLLRRYAKRALRDFTSFCALLDYAHAPVHRTLGDPFRRTDVEEGLKGRIPEPTSSQALVQSSNNGQESWGNGCGLTTPSINSAADLLSASPPSDLPPFPSDPNQQYHEMVTYHPLLAETLHSLLLAHCLLQTPPTTMNRVATNVARITRLADGYPFFLSARSPARADWTEVIRRSNNWITLNGNWDNLCRPLRTSNATASPSTATFAARQTQKTSALIPANTGKGRANGNLGLSSSGDPETAKQKRDRIHKEAVMDALGDDRVVDDNTFQRAVEARERRAWRDEGNDHDTDDHLCKEAGRLAIGTSSSSVPLTSPLSEEESGASGSSSVTSPSTPVARDEEYLIGTERASLVARWVIEAPTTVTSSGGGSKKPRRKKPKRPQNAPSADADVEELNA</sequence>
<proteinExistence type="predicted"/>
<feature type="region of interest" description="Disordered" evidence="1">
    <location>
        <begin position="660"/>
        <end position="708"/>
    </location>
</feature>
<organism evidence="3 4">
    <name type="scientific">Carpinus fangiana</name>
    <dbReference type="NCBI Taxonomy" id="176857"/>
    <lineage>
        <taxon>Eukaryota</taxon>
        <taxon>Viridiplantae</taxon>
        <taxon>Streptophyta</taxon>
        <taxon>Embryophyta</taxon>
        <taxon>Tracheophyta</taxon>
        <taxon>Spermatophyta</taxon>
        <taxon>Magnoliopsida</taxon>
        <taxon>eudicotyledons</taxon>
        <taxon>Gunneridae</taxon>
        <taxon>Pentapetalae</taxon>
        <taxon>rosids</taxon>
        <taxon>fabids</taxon>
        <taxon>Fagales</taxon>
        <taxon>Betulaceae</taxon>
        <taxon>Carpinus</taxon>
    </lineage>
</organism>
<evidence type="ECO:0000313" key="4">
    <source>
        <dbReference type="Proteomes" id="UP000327013"/>
    </source>
</evidence>
<keyword evidence="2" id="KW-0732">Signal</keyword>
<feature type="signal peptide" evidence="2">
    <location>
        <begin position="1"/>
        <end position="23"/>
    </location>
</feature>
<feature type="chain" id="PRO_5024304145" evidence="2">
    <location>
        <begin position="24"/>
        <end position="856"/>
    </location>
</feature>
<feature type="region of interest" description="Disordered" evidence="1">
    <location>
        <begin position="818"/>
        <end position="856"/>
    </location>
</feature>
<dbReference type="EMBL" id="VIBQ01000010">
    <property type="protein sequence ID" value="KAB8339201.1"/>
    <property type="molecule type" value="Genomic_DNA"/>
</dbReference>
<name>A0A5N6KTK1_9ROSI</name>
<feature type="region of interest" description="Disordered" evidence="1">
    <location>
        <begin position="430"/>
        <end position="450"/>
    </location>
</feature>
<evidence type="ECO:0000313" key="3">
    <source>
        <dbReference type="EMBL" id="KAB8339201.1"/>
    </source>
</evidence>
<keyword evidence="4" id="KW-1185">Reference proteome</keyword>
<feature type="region of interest" description="Disordered" evidence="1">
    <location>
        <begin position="765"/>
        <end position="802"/>
    </location>
</feature>
<feature type="compositionally biased region" description="Basic residues" evidence="1">
    <location>
        <begin position="831"/>
        <end position="840"/>
    </location>
</feature>
<dbReference type="AlphaFoldDB" id="A0A5N6KTK1"/>
<feature type="compositionally biased region" description="Polar residues" evidence="1">
    <location>
        <begin position="512"/>
        <end position="534"/>
    </location>
</feature>
<feature type="compositionally biased region" description="Basic and acidic residues" evidence="1">
    <location>
        <begin position="439"/>
        <end position="450"/>
    </location>
</feature>
<gene>
    <name evidence="3" type="ORF">FH972_022135</name>
</gene>
<reference evidence="3 4" key="1">
    <citation type="submission" date="2019-06" db="EMBL/GenBank/DDBJ databases">
        <title>A chromosomal-level reference genome of Carpinus fangiana (Coryloideae, Betulaceae).</title>
        <authorList>
            <person name="Yang X."/>
            <person name="Wang Z."/>
            <person name="Zhang L."/>
            <person name="Hao G."/>
            <person name="Liu J."/>
            <person name="Yang Y."/>
        </authorList>
    </citation>
    <scope>NUCLEOTIDE SEQUENCE [LARGE SCALE GENOMIC DNA]</scope>
    <source>
        <strain evidence="3">Cfa_2016G</strain>
        <tissue evidence="3">Leaf</tissue>
    </source>
</reference>
<feature type="region of interest" description="Disordered" evidence="1">
    <location>
        <begin position="507"/>
        <end position="534"/>
    </location>
</feature>
<dbReference type="OrthoDB" id="420046at2759"/>